<dbReference type="EMBL" id="HBHR01012426">
    <property type="protein sequence ID" value="CAD9863716.1"/>
    <property type="molecule type" value="Transcribed_RNA"/>
</dbReference>
<feature type="compositionally biased region" description="Basic and acidic residues" evidence="1">
    <location>
        <begin position="169"/>
        <end position="188"/>
    </location>
</feature>
<protein>
    <submittedName>
        <fullName evidence="2">Uncharacterized protein</fullName>
    </submittedName>
</protein>
<organism evidence="2">
    <name type="scientific">Fibrocapsa japonica</name>
    <dbReference type="NCBI Taxonomy" id="94617"/>
    <lineage>
        <taxon>Eukaryota</taxon>
        <taxon>Sar</taxon>
        <taxon>Stramenopiles</taxon>
        <taxon>Ochrophyta</taxon>
        <taxon>Raphidophyceae</taxon>
        <taxon>Chattonellales</taxon>
        <taxon>Chattonellaceae</taxon>
        <taxon>Fibrocapsa</taxon>
    </lineage>
</organism>
<evidence type="ECO:0000256" key="1">
    <source>
        <dbReference type="SAM" id="MobiDB-lite"/>
    </source>
</evidence>
<sequence length="243" mass="27676">MDYQGYSSASVNPEIAALAPPNSGFRNIKPLTRAERGAQKDKVALEKARLMNRAGHQAKIYRENAPVEGVGLLGLPPDAAGFISDADRFHSDTSGEELLRRQAEQARKVEFYEKRRAKNIDREEERWQKIKDDKIADEEKWNRMREMEVKSKKNKSAVPYNAITLQYNDGHDGERLRQEDQRTRDRAHMRQQNMARHGDTRCGYNILTGEARSETSSRAGSASRRHLQSAGREAVVPYSSGYK</sequence>
<reference evidence="2" key="1">
    <citation type="submission" date="2021-01" db="EMBL/GenBank/DDBJ databases">
        <authorList>
            <person name="Corre E."/>
            <person name="Pelletier E."/>
            <person name="Niang G."/>
            <person name="Scheremetjew M."/>
            <person name="Finn R."/>
            <person name="Kale V."/>
            <person name="Holt S."/>
            <person name="Cochrane G."/>
            <person name="Meng A."/>
            <person name="Brown T."/>
            <person name="Cohen L."/>
        </authorList>
    </citation>
    <scope>NUCLEOTIDE SEQUENCE</scope>
    <source>
        <strain evidence="2">CCMP1661</strain>
    </source>
</reference>
<proteinExistence type="predicted"/>
<evidence type="ECO:0000313" key="2">
    <source>
        <dbReference type="EMBL" id="CAD9863716.1"/>
    </source>
</evidence>
<name>A0A7S2XXX1_9STRA</name>
<feature type="region of interest" description="Disordered" evidence="1">
    <location>
        <begin position="169"/>
        <end position="243"/>
    </location>
</feature>
<gene>
    <name evidence="2" type="ORF">FJAP1339_LOCUS6056</name>
</gene>
<accession>A0A7S2XXX1</accession>
<dbReference type="AlphaFoldDB" id="A0A7S2XXX1"/>